<dbReference type="GO" id="GO:0005634">
    <property type="term" value="C:nucleus"/>
    <property type="evidence" value="ECO:0007669"/>
    <property type="project" value="UniProtKB-SubCell"/>
</dbReference>
<feature type="region of interest" description="Disordered" evidence="4">
    <location>
        <begin position="87"/>
        <end position="112"/>
    </location>
</feature>
<feature type="compositionally biased region" description="Polar residues" evidence="4">
    <location>
        <begin position="669"/>
        <end position="682"/>
    </location>
</feature>
<dbReference type="InParanoid" id="A0A0C3C2U1"/>
<feature type="compositionally biased region" description="Polar residues" evidence="4">
    <location>
        <begin position="732"/>
        <end position="748"/>
    </location>
</feature>
<feature type="compositionally biased region" description="Basic residues" evidence="4">
    <location>
        <begin position="14"/>
        <end position="25"/>
    </location>
</feature>
<evidence type="ECO:0000256" key="3">
    <source>
        <dbReference type="ARBA" id="ARBA00023242"/>
    </source>
</evidence>
<dbReference type="Gene3D" id="4.10.240.10">
    <property type="entry name" value="Zn(2)-C6 fungal-type DNA-binding domain"/>
    <property type="match status" value="1"/>
</dbReference>
<sequence>MNEDDTVYAPNSRKQSRSTRPRSPRSPHPSMSASGEHSPLEGRPPAKRARKAINCEPCRGSKLKCDRNRPCSSCVLRGTTALCYQDSLGPDSNLPQVRGDDSNLSTGGRVDPAQEIAKLRNSINLLEAHIFATQRGSGSTSAAGSISSPSHQPSDREGWGNNSLGFLANYSTGGGLYAGPTSATHLITGDSRDSDDRPMAPEKNVRDIITHEYDQDLVNLLPPIDTIDQLINYYFEYCTWLYRYVNQPAFTDAWTRFKAGQCPDRIVLATVCMIIAVTAQYLPPRHPLLDTRAGETNEKLGHKYHGIMLSALQRYSMEPQAYTLELMELLLLRCHFHTLSRTDSEEIWTVRGEAISVALAMGLHRDPGRWNMSRELAERRRWTWWNVMILERWQAFLFGRPLAIASHHFDTQFPSYCDPALDKSGRLYLPNIALFRLAYILGDIINDAVSFRPVPYDSVLTHDRVLSQWFESLPEEIVLDDYHLASSLASPLPAILRPAVQCVVIRTAFYHIRFTLHRPYTSSKGKMSRKAESAEIAISAADKVIAIVEETRSDFLANPVLAVPGQSNWSAFHLFSAALFICFQLINDPNQPGANLFREKILKAVARLEQSRDIAVADKAFKILDALSPLYSPDFPTESMEEREAKKARVLSLVRTLAFPYHDSPKYPRSSTDSLSIRGSLNSPTDSVPSTSPPGFSSNPQVLPPVSSVRNTISSQRQLLPFPTYSHPPPSRSNSQDQNVPPSLLDSYTNMQQHPAYNQPQQPQEFIRGAYVNPEDEGMMWGASVGFGPGEWTSFLDAIQRHGGGPQ</sequence>
<dbReference type="HOGENOM" id="CLU_011553_0_0_1"/>
<dbReference type="InterPro" id="IPR036864">
    <property type="entry name" value="Zn2-C6_fun-type_DNA-bd_sf"/>
</dbReference>
<dbReference type="GO" id="GO:0003677">
    <property type="term" value="F:DNA binding"/>
    <property type="evidence" value="ECO:0007669"/>
    <property type="project" value="InterPro"/>
</dbReference>
<dbReference type="OrthoDB" id="762982at2759"/>
<dbReference type="Pfam" id="PF00172">
    <property type="entry name" value="Zn_clus"/>
    <property type="match status" value="1"/>
</dbReference>
<dbReference type="CDD" id="cd12148">
    <property type="entry name" value="fungal_TF_MHR"/>
    <property type="match status" value="1"/>
</dbReference>
<evidence type="ECO:0000256" key="1">
    <source>
        <dbReference type="ARBA" id="ARBA00004123"/>
    </source>
</evidence>
<dbReference type="GO" id="GO:0000981">
    <property type="term" value="F:DNA-binding transcription factor activity, RNA polymerase II-specific"/>
    <property type="evidence" value="ECO:0007669"/>
    <property type="project" value="InterPro"/>
</dbReference>
<dbReference type="Proteomes" id="UP000054166">
    <property type="component" value="Unassembled WGS sequence"/>
</dbReference>
<dbReference type="GO" id="GO:0008270">
    <property type="term" value="F:zinc ion binding"/>
    <property type="evidence" value="ECO:0007669"/>
    <property type="project" value="InterPro"/>
</dbReference>
<reference evidence="7" key="2">
    <citation type="submission" date="2015-01" db="EMBL/GenBank/DDBJ databases">
        <title>Evolutionary Origins and Diversification of the Mycorrhizal Mutualists.</title>
        <authorList>
            <consortium name="DOE Joint Genome Institute"/>
            <consortium name="Mycorrhizal Genomics Consortium"/>
            <person name="Kohler A."/>
            <person name="Kuo A."/>
            <person name="Nagy L.G."/>
            <person name="Floudas D."/>
            <person name="Copeland A."/>
            <person name="Barry K.W."/>
            <person name="Cichocki N."/>
            <person name="Veneault-Fourrey C."/>
            <person name="LaButti K."/>
            <person name="Lindquist E.A."/>
            <person name="Lipzen A."/>
            <person name="Lundell T."/>
            <person name="Morin E."/>
            <person name="Murat C."/>
            <person name="Riley R."/>
            <person name="Ohm R."/>
            <person name="Sun H."/>
            <person name="Tunlid A."/>
            <person name="Henrissat B."/>
            <person name="Grigoriev I.V."/>
            <person name="Hibbett D.S."/>
            <person name="Martin F."/>
        </authorList>
    </citation>
    <scope>NUCLEOTIDE SEQUENCE [LARGE SCALE GENOMIC DNA]</scope>
    <source>
        <strain evidence="7">F 1598</strain>
    </source>
</reference>
<dbReference type="CDD" id="cd00067">
    <property type="entry name" value="GAL4"/>
    <property type="match status" value="1"/>
</dbReference>
<evidence type="ECO:0000313" key="6">
    <source>
        <dbReference type="EMBL" id="KIM83897.1"/>
    </source>
</evidence>
<evidence type="ECO:0000256" key="4">
    <source>
        <dbReference type="SAM" id="MobiDB-lite"/>
    </source>
</evidence>
<dbReference type="SMART" id="SM00906">
    <property type="entry name" value="Fungal_trans"/>
    <property type="match status" value="1"/>
</dbReference>
<dbReference type="PROSITE" id="PS50048">
    <property type="entry name" value="ZN2_CY6_FUNGAL_2"/>
    <property type="match status" value="1"/>
</dbReference>
<comment type="subcellular location">
    <subcellularLocation>
        <location evidence="1">Nucleus</location>
    </subcellularLocation>
</comment>
<keyword evidence="3" id="KW-0539">Nucleus</keyword>
<dbReference type="PANTHER" id="PTHR31001">
    <property type="entry name" value="UNCHARACTERIZED TRANSCRIPTIONAL REGULATORY PROTEIN"/>
    <property type="match status" value="1"/>
</dbReference>
<feature type="region of interest" description="Disordered" evidence="4">
    <location>
        <begin position="137"/>
        <end position="158"/>
    </location>
</feature>
<feature type="region of interest" description="Disordered" evidence="4">
    <location>
        <begin position="664"/>
        <end position="707"/>
    </location>
</feature>
<accession>A0A0C3C2U1</accession>
<evidence type="ECO:0000313" key="7">
    <source>
        <dbReference type="Proteomes" id="UP000054166"/>
    </source>
</evidence>
<reference evidence="6 7" key="1">
    <citation type="submission" date="2014-04" db="EMBL/GenBank/DDBJ databases">
        <authorList>
            <consortium name="DOE Joint Genome Institute"/>
            <person name="Kuo A."/>
            <person name="Tarkka M."/>
            <person name="Buscot F."/>
            <person name="Kohler A."/>
            <person name="Nagy L.G."/>
            <person name="Floudas D."/>
            <person name="Copeland A."/>
            <person name="Barry K.W."/>
            <person name="Cichocki N."/>
            <person name="Veneault-Fourrey C."/>
            <person name="LaButti K."/>
            <person name="Lindquist E.A."/>
            <person name="Lipzen A."/>
            <person name="Lundell T."/>
            <person name="Morin E."/>
            <person name="Murat C."/>
            <person name="Sun H."/>
            <person name="Tunlid A."/>
            <person name="Henrissat B."/>
            <person name="Grigoriev I.V."/>
            <person name="Hibbett D.S."/>
            <person name="Martin F."/>
            <person name="Nordberg H.P."/>
            <person name="Cantor M.N."/>
            <person name="Hua S.X."/>
        </authorList>
    </citation>
    <scope>NUCLEOTIDE SEQUENCE [LARGE SCALE GENOMIC DNA]</scope>
    <source>
        <strain evidence="6 7">F 1598</strain>
    </source>
</reference>
<protein>
    <recommendedName>
        <fullName evidence="5">Zn(2)-C6 fungal-type domain-containing protein</fullName>
    </recommendedName>
</protein>
<dbReference type="InterPro" id="IPR001138">
    <property type="entry name" value="Zn2Cys6_DnaBD"/>
</dbReference>
<name>A0A0C3C2U1_PILCF</name>
<dbReference type="FunCoup" id="A0A0C3C2U1">
    <property type="interactions" value="168"/>
</dbReference>
<dbReference type="AlphaFoldDB" id="A0A0C3C2U1"/>
<evidence type="ECO:0000259" key="5">
    <source>
        <dbReference type="PROSITE" id="PS50048"/>
    </source>
</evidence>
<dbReference type="GO" id="GO:0006351">
    <property type="term" value="P:DNA-templated transcription"/>
    <property type="evidence" value="ECO:0007669"/>
    <property type="project" value="InterPro"/>
</dbReference>
<evidence type="ECO:0000256" key="2">
    <source>
        <dbReference type="ARBA" id="ARBA00022723"/>
    </source>
</evidence>
<feature type="domain" description="Zn(2)-C6 fungal-type" evidence="5">
    <location>
        <begin position="54"/>
        <end position="83"/>
    </location>
</feature>
<feature type="compositionally biased region" description="Low complexity" evidence="4">
    <location>
        <begin position="683"/>
        <end position="694"/>
    </location>
</feature>
<dbReference type="SUPFAM" id="SSF57701">
    <property type="entry name" value="Zn2/Cys6 DNA-binding domain"/>
    <property type="match status" value="1"/>
</dbReference>
<feature type="region of interest" description="Disordered" evidence="4">
    <location>
        <begin position="1"/>
        <end position="49"/>
    </location>
</feature>
<dbReference type="InterPro" id="IPR007219">
    <property type="entry name" value="XnlR_reg_dom"/>
</dbReference>
<dbReference type="Pfam" id="PF04082">
    <property type="entry name" value="Fungal_trans"/>
    <property type="match status" value="1"/>
</dbReference>
<keyword evidence="2" id="KW-0479">Metal-binding</keyword>
<feature type="region of interest" description="Disordered" evidence="4">
    <location>
        <begin position="720"/>
        <end position="748"/>
    </location>
</feature>
<dbReference type="STRING" id="765440.A0A0C3C2U1"/>
<keyword evidence="7" id="KW-1185">Reference proteome</keyword>
<proteinExistence type="predicted"/>
<feature type="compositionally biased region" description="Low complexity" evidence="4">
    <location>
        <begin position="137"/>
        <end position="150"/>
    </location>
</feature>
<dbReference type="EMBL" id="KN832989">
    <property type="protein sequence ID" value="KIM83897.1"/>
    <property type="molecule type" value="Genomic_DNA"/>
</dbReference>
<dbReference type="PANTHER" id="PTHR31001:SF87">
    <property type="entry name" value="COL-21"/>
    <property type="match status" value="1"/>
</dbReference>
<gene>
    <name evidence="6" type="ORF">PILCRDRAFT_818914</name>
</gene>
<dbReference type="InterPro" id="IPR050613">
    <property type="entry name" value="Sec_Metabolite_Reg"/>
</dbReference>
<organism evidence="6 7">
    <name type="scientific">Piloderma croceum (strain F 1598)</name>
    <dbReference type="NCBI Taxonomy" id="765440"/>
    <lineage>
        <taxon>Eukaryota</taxon>
        <taxon>Fungi</taxon>
        <taxon>Dikarya</taxon>
        <taxon>Basidiomycota</taxon>
        <taxon>Agaricomycotina</taxon>
        <taxon>Agaricomycetes</taxon>
        <taxon>Agaricomycetidae</taxon>
        <taxon>Atheliales</taxon>
        <taxon>Atheliaceae</taxon>
        <taxon>Piloderma</taxon>
    </lineage>
</organism>